<dbReference type="GeneID" id="62168809"/>
<dbReference type="Proteomes" id="UP000781932">
    <property type="component" value="Unassembled WGS sequence"/>
</dbReference>
<evidence type="ECO:0000313" key="1">
    <source>
        <dbReference type="EMBL" id="KAF9869486.1"/>
    </source>
</evidence>
<gene>
    <name evidence="1" type="ORF">CkaCkLH20_13024</name>
</gene>
<reference evidence="1" key="1">
    <citation type="submission" date="2020-03" db="EMBL/GenBank/DDBJ databases">
        <authorList>
            <person name="He L."/>
        </authorList>
    </citation>
    <scope>NUCLEOTIDE SEQUENCE</scope>
    <source>
        <strain evidence="1">CkLH20</strain>
    </source>
</reference>
<sequence>MWQLERQEFLRFLNHFAQTYPASNADPALVANWFGQILAFRNTHEPNALRIWFNGARMQSIVARQLSEYLRSRGYVLASLTFIVNDVMEARGLSHRLLQDQRRNQASEDHHYNYLVHFDLVKFGPIERDVILNRLQPSVDPRSDSAEDDLKNSDKTIPSLSALQKQLSRVLYCLAISNGKIRAIPKNWSSEASLRSSSCLLGLVEVREHELNVTVLVRDDPSETTPATPASGGRLCLHPHRRGQAFGHFSNWLKREEWSQLRPSEPLEMARTSLVTANLDFPEKASPDHHGHRRASLSREQVLVLYAAVLDEADALLSDFIPRINHTVAVGA</sequence>
<proteinExistence type="predicted"/>
<accession>A0A9P6HVC1</accession>
<dbReference type="EMBL" id="JAATWM020000070">
    <property type="protein sequence ID" value="KAF9869486.1"/>
    <property type="molecule type" value="Genomic_DNA"/>
</dbReference>
<organism evidence="1 2">
    <name type="scientific">Colletotrichum karsti</name>
    <dbReference type="NCBI Taxonomy" id="1095194"/>
    <lineage>
        <taxon>Eukaryota</taxon>
        <taxon>Fungi</taxon>
        <taxon>Dikarya</taxon>
        <taxon>Ascomycota</taxon>
        <taxon>Pezizomycotina</taxon>
        <taxon>Sordariomycetes</taxon>
        <taxon>Hypocreomycetidae</taxon>
        <taxon>Glomerellales</taxon>
        <taxon>Glomerellaceae</taxon>
        <taxon>Colletotrichum</taxon>
        <taxon>Colletotrichum boninense species complex</taxon>
    </lineage>
</organism>
<reference evidence="1" key="2">
    <citation type="submission" date="2020-11" db="EMBL/GenBank/DDBJ databases">
        <title>Whole genome sequencing of Colletotrichum sp.</title>
        <authorList>
            <person name="Li H."/>
        </authorList>
    </citation>
    <scope>NUCLEOTIDE SEQUENCE</scope>
    <source>
        <strain evidence="1">CkLH20</strain>
    </source>
</reference>
<dbReference type="RefSeq" id="XP_038738947.1">
    <property type="nucleotide sequence ID" value="XM_038895735.1"/>
</dbReference>
<dbReference type="OrthoDB" id="4841786at2759"/>
<comment type="caution">
    <text evidence="1">The sequence shown here is derived from an EMBL/GenBank/DDBJ whole genome shotgun (WGS) entry which is preliminary data.</text>
</comment>
<evidence type="ECO:0000313" key="2">
    <source>
        <dbReference type="Proteomes" id="UP000781932"/>
    </source>
</evidence>
<name>A0A9P6HVC1_9PEZI</name>
<protein>
    <submittedName>
        <fullName evidence="1">Uncharacterized protein</fullName>
    </submittedName>
</protein>
<keyword evidence="2" id="KW-1185">Reference proteome</keyword>
<dbReference type="AlphaFoldDB" id="A0A9P6HVC1"/>